<dbReference type="EMBL" id="MU274934">
    <property type="protein sequence ID" value="KAI0085189.1"/>
    <property type="molecule type" value="Genomic_DNA"/>
</dbReference>
<comment type="caution">
    <text evidence="1">The sequence shown here is derived from an EMBL/GenBank/DDBJ whole genome shotgun (WGS) entry which is preliminary data.</text>
</comment>
<evidence type="ECO:0000313" key="2">
    <source>
        <dbReference type="Proteomes" id="UP001055072"/>
    </source>
</evidence>
<dbReference type="Proteomes" id="UP001055072">
    <property type="component" value="Unassembled WGS sequence"/>
</dbReference>
<accession>A0ACB8TTB3</accession>
<protein>
    <submittedName>
        <fullName evidence="1">Uncharacterized protein</fullName>
    </submittedName>
</protein>
<organism evidence="1 2">
    <name type="scientific">Irpex rosettiformis</name>
    <dbReference type="NCBI Taxonomy" id="378272"/>
    <lineage>
        <taxon>Eukaryota</taxon>
        <taxon>Fungi</taxon>
        <taxon>Dikarya</taxon>
        <taxon>Basidiomycota</taxon>
        <taxon>Agaricomycotina</taxon>
        <taxon>Agaricomycetes</taxon>
        <taxon>Polyporales</taxon>
        <taxon>Irpicaceae</taxon>
        <taxon>Irpex</taxon>
    </lineage>
</organism>
<feature type="non-terminal residue" evidence="1">
    <location>
        <position position="232"/>
    </location>
</feature>
<proteinExistence type="predicted"/>
<gene>
    <name evidence="1" type="ORF">BDY19DRAFT_860449</name>
</gene>
<name>A0ACB8TTB3_9APHY</name>
<evidence type="ECO:0000313" key="1">
    <source>
        <dbReference type="EMBL" id="KAI0085189.1"/>
    </source>
</evidence>
<reference evidence="1" key="1">
    <citation type="journal article" date="2021" name="Environ. Microbiol.">
        <title>Gene family expansions and transcriptome signatures uncover fungal adaptations to wood decay.</title>
        <authorList>
            <person name="Hage H."/>
            <person name="Miyauchi S."/>
            <person name="Viragh M."/>
            <person name="Drula E."/>
            <person name="Min B."/>
            <person name="Chaduli D."/>
            <person name="Navarro D."/>
            <person name="Favel A."/>
            <person name="Norest M."/>
            <person name="Lesage-Meessen L."/>
            <person name="Balint B."/>
            <person name="Merenyi Z."/>
            <person name="de Eugenio L."/>
            <person name="Morin E."/>
            <person name="Martinez A.T."/>
            <person name="Baldrian P."/>
            <person name="Stursova M."/>
            <person name="Martinez M.J."/>
            <person name="Novotny C."/>
            <person name="Magnuson J.K."/>
            <person name="Spatafora J.W."/>
            <person name="Maurice S."/>
            <person name="Pangilinan J."/>
            <person name="Andreopoulos W."/>
            <person name="LaButti K."/>
            <person name="Hundley H."/>
            <person name="Na H."/>
            <person name="Kuo A."/>
            <person name="Barry K."/>
            <person name="Lipzen A."/>
            <person name="Henrissat B."/>
            <person name="Riley R."/>
            <person name="Ahrendt S."/>
            <person name="Nagy L.G."/>
            <person name="Grigoriev I.V."/>
            <person name="Martin F."/>
            <person name="Rosso M.N."/>
        </authorList>
    </citation>
    <scope>NUCLEOTIDE SEQUENCE</scope>
    <source>
        <strain evidence="1">CBS 384.51</strain>
    </source>
</reference>
<sequence>MSEYWVSNKKYFCKYCNIYIADDKPSRTQHESGLRHKGNVERFVRGLYKAGEKRKQDLEEEKREMARVEKAAQAAYAQDVGAGLVKPGSSSAVPSSSKEPGPSKPATKPSDPYTNYSTAASLGYVDPDAERRKIEAERRMKEGIVGEWEVVEVPSTGTEGLGGGQEEGQVDGRDVAQTDAHTDTERKRQVEVQADDDDIRPWKLRKKTLDIGFGEIYDPGVIPIKLKTKKEE</sequence>
<keyword evidence="2" id="KW-1185">Reference proteome</keyword>